<name>A0A2T6ZB19_TUBBO</name>
<sequence>MTEIPAMEDYSVKLPYGSRFGFRTPPPEFAQNAIEPLSPIAGSTIPKDAPYAPLPLFQSSPFNSNPASNGRTLYNHPTGMSASAHTFPSPPLYSAEASTNPMLAFADIALAYTPTIFSTPRTSTFATAPIASTVASYSPPTSSLEPISSAVNLPNGAPNGGPSHQLSEAPSTSYKPRPIPPFDHPTVSVGQSPKRTSKRTRRKKAGDDSTRDEVAVRGTPKSTRNDRGRGRGRPSSNIRWVNSSPASEHRPAPLQTYPLAQYFPPPEEAEPPSPSPAYSPYPSRPSTPVTVPQCTTTFTGSTVARDSDALEVYPELHSGIKMGTVDGPAQPTTEHQALALGQETRRPTPGSTVERRLWTEELSDRLSPRKIDSVSTEVSSDTVPLSAHLVRASLAVDFSTVSQRSIGESIEPTVGMTATEELDDQHAPAALEALAASNVNAISLPGMFALVPYSYIGHTMLI</sequence>
<evidence type="ECO:0000313" key="3">
    <source>
        <dbReference type="Proteomes" id="UP000244722"/>
    </source>
</evidence>
<feature type="compositionally biased region" description="Polar residues" evidence="1">
    <location>
        <begin position="134"/>
        <end position="152"/>
    </location>
</feature>
<keyword evidence="3" id="KW-1185">Reference proteome</keyword>
<feature type="compositionally biased region" description="Pro residues" evidence="1">
    <location>
        <begin position="263"/>
        <end position="285"/>
    </location>
</feature>
<feature type="compositionally biased region" description="Basic and acidic residues" evidence="1">
    <location>
        <begin position="205"/>
        <end position="215"/>
    </location>
</feature>
<evidence type="ECO:0000313" key="2">
    <source>
        <dbReference type="EMBL" id="PUU72673.1"/>
    </source>
</evidence>
<comment type="caution">
    <text evidence="2">The sequence shown here is derived from an EMBL/GenBank/DDBJ whole genome shotgun (WGS) entry which is preliminary data.</text>
</comment>
<accession>A0A2T6ZB19</accession>
<feature type="compositionally biased region" description="Basic residues" evidence="1">
    <location>
        <begin position="195"/>
        <end position="204"/>
    </location>
</feature>
<evidence type="ECO:0000256" key="1">
    <source>
        <dbReference type="SAM" id="MobiDB-lite"/>
    </source>
</evidence>
<feature type="compositionally biased region" description="Polar residues" evidence="1">
    <location>
        <begin position="234"/>
        <end position="246"/>
    </location>
</feature>
<feature type="region of interest" description="Disordered" evidence="1">
    <location>
        <begin position="134"/>
        <end position="294"/>
    </location>
</feature>
<dbReference type="AlphaFoldDB" id="A0A2T6ZB19"/>
<reference evidence="2 3" key="1">
    <citation type="submission" date="2017-04" db="EMBL/GenBank/DDBJ databases">
        <title>Draft genome sequence of Tuber borchii Vittad., a whitish edible truffle.</title>
        <authorList>
            <consortium name="DOE Joint Genome Institute"/>
            <person name="Murat C."/>
            <person name="Kuo A."/>
            <person name="Barry K.W."/>
            <person name="Clum A."/>
            <person name="Dockter R.B."/>
            <person name="Fauchery L."/>
            <person name="Iotti M."/>
            <person name="Kohler A."/>
            <person name="Labutti K."/>
            <person name="Lindquist E.A."/>
            <person name="Lipzen A."/>
            <person name="Ohm R.A."/>
            <person name="Wang M."/>
            <person name="Grigoriev I.V."/>
            <person name="Zambonelli A."/>
            <person name="Martin F.M."/>
        </authorList>
    </citation>
    <scope>NUCLEOTIDE SEQUENCE [LARGE SCALE GENOMIC DNA]</scope>
    <source>
        <strain evidence="2 3">Tbo3840</strain>
    </source>
</reference>
<gene>
    <name evidence="2" type="ORF">B9Z19DRAFT_637408</name>
</gene>
<dbReference type="Proteomes" id="UP000244722">
    <property type="component" value="Unassembled WGS sequence"/>
</dbReference>
<feature type="compositionally biased region" description="Polar residues" evidence="1">
    <location>
        <begin position="162"/>
        <end position="174"/>
    </location>
</feature>
<organism evidence="2 3">
    <name type="scientific">Tuber borchii</name>
    <name type="common">White truffle</name>
    <dbReference type="NCBI Taxonomy" id="42251"/>
    <lineage>
        <taxon>Eukaryota</taxon>
        <taxon>Fungi</taxon>
        <taxon>Dikarya</taxon>
        <taxon>Ascomycota</taxon>
        <taxon>Pezizomycotina</taxon>
        <taxon>Pezizomycetes</taxon>
        <taxon>Pezizales</taxon>
        <taxon>Tuberaceae</taxon>
        <taxon>Tuber</taxon>
    </lineage>
</organism>
<proteinExistence type="predicted"/>
<protein>
    <submittedName>
        <fullName evidence="2">Uncharacterized protein</fullName>
    </submittedName>
</protein>
<dbReference type="EMBL" id="NESQ01000486">
    <property type="protein sequence ID" value="PUU72673.1"/>
    <property type="molecule type" value="Genomic_DNA"/>
</dbReference>